<name>Q5YSR8_NOCFA</name>
<feature type="coiled-coil region" evidence="1">
    <location>
        <begin position="73"/>
        <end position="143"/>
    </location>
</feature>
<feature type="compositionally biased region" description="Polar residues" evidence="2">
    <location>
        <begin position="1"/>
        <end position="11"/>
    </location>
</feature>
<gene>
    <name evidence="3" type="ordered locus">NFA_39250</name>
</gene>
<evidence type="ECO:0000256" key="1">
    <source>
        <dbReference type="SAM" id="Coils"/>
    </source>
</evidence>
<evidence type="ECO:0000313" key="3">
    <source>
        <dbReference type="EMBL" id="BAD58773.1"/>
    </source>
</evidence>
<dbReference type="GeneID" id="97008254"/>
<evidence type="ECO:0000256" key="2">
    <source>
        <dbReference type="SAM" id="MobiDB-lite"/>
    </source>
</evidence>
<feature type="region of interest" description="Disordered" evidence="2">
    <location>
        <begin position="200"/>
        <end position="243"/>
    </location>
</feature>
<accession>Q5YSR8</accession>
<proteinExistence type="predicted"/>
<reference evidence="3 4" key="1">
    <citation type="journal article" date="2004" name="Proc. Natl. Acad. Sci. U.S.A.">
        <title>The complete genomic sequence of Nocardia farcinica IFM 10152.</title>
        <authorList>
            <person name="Ishikawa J."/>
            <person name="Yamashita A."/>
            <person name="Mikami Y."/>
            <person name="Hoshino Y."/>
            <person name="Kurita H."/>
            <person name="Hotta K."/>
            <person name="Shiba T."/>
            <person name="Hattori M."/>
        </authorList>
    </citation>
    <scope>NUCLEOTIDE SEQUENCE [LARGE SCALE GENOMIC DNA]</scope>
    <source>
        <strain evidence="3 4">IFM 10152</strain>
    </source>
</reference>
<evidence type="ECO:0000313" key="4">
    <source>
        <dbReference type="Proteomes" id="UP000006820"/>
    </source>
</evidence>
<dbReference type="Proteomes" id="UP000006820">
    <property type="component" value="Chromosome"/>
</dbReference>
<dbReference type="STRING" id="247156.NFA_39250"/>
<feature type="compositionally biased region" description="Low complexity" evidence="2">
    <location>
        <begin position="14"/>
        <end position="24"/>
    </location>
</feature>
<feature type="compositionally biased region" description="Basic and acidic residues" evidence="2">
    <location>
        <begin position="32"/>
        <end position="58"/>
    </location>
</feature>
<feature type="region of interest" description="Disordered" evidence="2">
    <location>
        <begin position="1"/>
        <end position="58"/>
    </location>
</feature>
<dbReference type="RefSeq" id="WP_011210458.1">
    <property type="nucleotide sequence ID" value="NC_006361.1"/>
</dbReference>
<keyword evidence="1" id="KW-0175">Coiled coil</keyword>
<dbReference type="OrthoDB" id="4566637at2"/>
<protein>
    <recommendedName>
        <fullName evidence="5">Scaffolding protein</fullName>
    </recommendedName>
</protein>
<evidence type="ECO:0008006" key="5">
    <source>
        <dbReference type="Google" id="ProtNLM"/>
    </source>
</evidence>
<sequence>MADEANPTQETVIDAAVTTDAAAVENPPETGGDDRATDTTADESKPADAKPEGKTFDEAYVKKLRDEAAANRVKGEEKAAKAAKEAAEAAEKALTEKLAKALGLVEEETPDPAALLKAAEEQAAEVARERDAYAEKLRNLLRKDAISEAAKTVDGDLAAILDSRKIASEIENLDTAADDFAAQVAAIVKDAVDSNPKLKKTVQAAAPRSGGDNSGGNAAPRRGPRTVDEIRRELREKRERDGF</sequence>
<dbReference type="AlphaFoldDB" id="Q5YSR8"/>
<organism evidence="3 4">
    <name type="scientific">Nocardia farcinica (strain IFM 10152)</name>
    <dbReference type="NCBI Taxonomy" id="247156"/>
    <lineage>
        <taxon>Bacteria</taxon>
        <taxon>Bacillati</taxon>
        <taxon>Actinomycetota</taxon>
        <taxon>Actinomycetes</taxon>
        <taxon>Mycobacteriales</taxon>
        <taxon>Nocardiaceae</taxon>
        <taxon>Nocardia</taxon>
    </lineage>
</organism>
<dbReference type="KEGG" id="nfa:NFA_39250"/>
<feature type="compositionally biased region" description="Basic and acidic residues" evidence="2">
    <location>
        <begin position="225"/>
        <end position="243"/>
    </location>
</feature>
<dbReference type="EMBL" id="AP006618">
    <property type="protein sequence ID" value="BAD58773.1"/>
    <property type="molecule type" value="Genomic_DNA"/>
</dbReference>
<dbReference type="HOGENOM" id="CLU_1141648_0_0_11"/>
<keyword evidence="4" id="KW-1185">Reference proteome</keyword>